<keyword evidence="4" id="KW-1185">Reference proteome</keyword>
<dbReference type="InterPro" id="IPR050249">
    <property type="entry name" value="Pseudomonas-type_ThrB"/>
</dbReference>
<dbReference type="SUPFAM" id="SSF56112">
    <property type="entry name" value="Protein kinase-like (PK-like)"/>
    <property type="match status" value="1"/>
</dbReference>
<protein>
    <submittedName>
        <fullName evidence="3">Phosphotransferase enzyme family protein</fullName>
    </submittedName>
</protein>
<proteinExistence type="inferred from homology"/>
<feature type="domain" description="Aminoglycoside phosphotransferase" evidence="2">
    <location>
        <begin position="47"/>
        <end position="256"/>
    </location>
</feature>
<name>A0ABW0LGT8_9BACI</name>
<evidence type="ECO:0000313" key="3">
    <source>
        <dbReference type="EMBL" id="MFC5464152.1"/>
    </source>
</evidence>
<dbReference type="InterPro" id="IPR002575">
    <property type="entry name" value="Aminoglycoside_PTrfase"/>
</dbReference>
<organism evidence="3 4">
    <name type="scientific">Lederbergia graminis</name>
    <dbReference type="NCBI Taxonomy" id="735518"/>
    <lineage>
        <taxon>Bacteria</taxon>
        <taxon>Bacillati</taxon>
        <taxon>Bacillota</taxon>
        <taxon>Bacilli</taxon>
        <taxon>Bacillales</taxon>
        <taxon>Bacillaceae</taxon>
        <taxon>Lederbergia</taxon>
    </lineage>
</organism>
<gene>
    <name evidence="3" type="ORF">ACFPM4_05200</name>
</gene>
<dbReference type="PANTHER" id="PTHR21064:SF6">
    <property type="entry name" value="AMINOGLYCOSIDE PHOSPHOTRANSFERASE DOMAIN-CONTAINING PROTEIN"/>
    <property type="match status" value="1"/>
</dbReference>
<dbReference type="RefSeq" id="WP_382348582.1">
    <property type="nucleotide sequence ID" value="NZ_JBHSMC010000003.1"/>
</dbReference>
<dbReference type="InterPro" id="IPR011009">
    <property type="entry name" value="Kinase-like_dom_sf"/>
</dbReference>
<dbReference type="Proteomes" id="UP001596147">
    <property type="component" value="Unassembled WGS sequence"/>
</dbReference>
<dbReference type="Pfam" id="PF01636">
    <property type="entry name" value="APH"/>
    <property type="match status" value="1"/>
</dbReference>
<accession>A0ABW0LGT8</accession>
<dbReference type="Gene3D" id="3.90.1200.10">
    <property type="match status" value="1"/>
</dbReference>
<evidence type="ECO:0000256" key="1">
    <source>
        <dbReference type="ARBA" id="ARBA00038240"/>
    </source>
</evidence>
<dbReference type="PANTHER" id="PTHR21064">
    <property type="entry name" value="AMINOGLYCOSIDE PHOSPHOTRANSFERASE DOMAIN-CONTAINING PROTEIN-RELATED"/>
    <property type="match status" value="1"/>
</dbReference>
<evidence type="ECO:0000313" key="4">
    <source>
        <dbReference type="Proteomes" id="UP001596147"/>
    </source>
</evidence>
<comment type="similarity">
    <text evidence="1">Belongs to the pseudomonas-type ThrB family.</text>
</comment>
<evidence type="ECO:0000259" key="2">
    <source>
        <dbReference type="Pfam" id="PF01636"/>
    </source>
</evidence>
<dbReference type="EMBL" id="JBHSMC010000003">
    <property type="protein sequence ID" value="MFC5464152.1"/>
    <property type="molecule type" value="Genomic_DNA"/>
</dbReference>
<sequence length="348" mass="40014">MYEQSRLNDNAGNGARGLRAIPSEELLHIVRNSYGFPHLKIIKDLGGSSCLNLLAIHNSDRFVIRVYRPYVNAARLADINLVRHTLHMQGIPVSEVELTQSGHSWVVFEHRLVEVERYVESDEHMNSWKYLMKGLPLLGRIHSILQNIECSPDGKTPRFANYIDPENVMNMTWKGINRIRRWNQSSENTKLADAAELLAQSVITTDIPLLPKQIVHGDYWDNNVFFKDGRIVLVNDFDYMGERARIDDLALILYFYDCSAEPITDKRLDKLRRLVDAYDEGLNNHLSKTERAALPIAMARQPLWSIGGWIALLDDEEAAQRHAANMLDEVQWALNIIKDLNRWVNAFK</sequence>
<reference evidence="4" key="1">
    <citation type="journal article" date="2019" name="Int. J. Syst. Evol. Microbiol.">
        <title>The Global Catalogue of Microorganisms (GCM) 10K type strain sequencing project: providing services to taxonomists for standard genome sequencing and annotation.</title>
        <authorList>
            <consortium name="The Broad Institute Genomics Platform"/>
            <consortium name="The Broad Institute Genome Sequencing Center for Infectious Disease"/>
            <person name="Wu L."/>
            <person name="Ma J."/>
        </authorList>
    </citation>
    <scope>NUCLEOTIDE SEQUENCE [LARGE SCALE GENOMIC DNA]</scope>
    <source>
        <strain evidence="4">CGMCC 1.12237</strain>
    </source>
</reference>
<comment type="caution">
    <text evidence="3">The sequence shown here is derived from an EMBL/GenBank/DDBJ whole genome shotgun (WGS) entry which is preliminary data.</text>
</comment>